<dbReference type="PANTHER" id="PTHR15160">
    <property type="entry name" value="VON HIPPEL-LINDAU PROTEIN"/>
    <property type="match status" value="1"/>
</dbReference>
<name>A0A6J6XFJ9_9ZZZZ</name>
<protein>
    <submittedName>
        <fullName evidence="4">Unannotated protein</fullName>
    </submittedName>
</protein>
<dbReference type="PROSITE" id="PS51658">
    <property type="entry name" value="BFN"/>
    <property type="match status" value="1"/>
</dbReference>
<dbReference type="Pfam" id="PF02577">
    <property type="entry name" value="BFN_dom"/>
    <property type="match status" value="1"/>
</dbReference>
<evidence type="ECO:0000259" key="1">
    <source>
        <dbReference type="PROSITE" id="PS51658"/>
    </source>
</evidence>
<accession>A0A6J6XFJ9</accession>
<evidence type="ECO:0000313" key="3">
    <source>
        <dbReference type="EMBL" id="CAB4764965.1"/>
    </source>
</evidence>
<evidence type="ECO:0000313" key="4">
    <source>
        <dbReference type="EMBL" id="CAB4792757.1"/>
    </source>
</evidence>
<dbReference type="PANTHER" id="PTHR15160:SF1">
    <property type="entry name" value="VON HIPPEL-LINDAU DISEASE TUMOR SUPPRESSOR"/>
    <property type="match status" value="1"/>
</dbReference>
<evidence type="ECO:0000313" key="6">
    <source>
        <dbReference type="EMBL" id="CAB4888717.1"/>
    </source>
</evidence>
<evidence type="ECO:0000313" key="7">
    <source>
        <dbReference type="EMBL" id="CAB5019428.1"/>
    </source>
</evidence>
<dbReference type="EMBL" id="CAFBMF010000005">
    <property type="protein sequence ID" value="CAB4888717.1"/>
    <property type="molecule type" value="Genomic_DNA"/>
</dbReference>
<dbReference type="AlphaFoldDB" id="A0A6J6XFJ9"/>
<dbReference type="EMBL" id="CAFBPS010000005">
    <property type="protein sequence ID" value="CAB5019428.1"/>
    <property type="molecule type" value="Genomic_DNA"/>
</dbReference>
<dbReference type="EMBL" id="CAEZYH010000009">
    <property type="protein sequence ID" value="CAB4711492.1"/>
    <property type="molecule type" value="Genomic_DNA"/>
</dbReference>
<dbReference type="GO" id="GO:0004518">
    <property type="term" value="F:nuclease activity"/>
    <property type="evidence" value="ECO:0007669"/>
    <property type="project" value="InterPro"/>
</dbReference>
<gene>
    <name evidence="2" type="ORF">UFOPK2658_00432</name>
    <name evidence="3" type="ORF">UFOPK2880_00391</name>
    <name evidence="4" type="ORF">UFOPK3004_00139</name>
    <name evidence="5" type="ORF">UFOPK3304_00510</name>
    <name evidence="6" type="ORF">UFOPK3494_00155</name>
    <name evidence="7" type="ORF">UFOPK4134_00181</name>
</gene>
<feature type="domain" description="BFN" evidence="1">
    <location>
        <begin position="6"/>
        <end position="138"/>
    </location>
</feature>
<dbReference type="SUPFAM" id="SSF103256">
    <property type="entry name" value="Hypothetical protein TM0160"/>
    <property type="match status" value="1"/>
</dbReference>
<dbReference type="EMBL" id="CAFBLJ010000017">
    <property type="protein sequence ID" value="CAB4862014.1"/>
    <property type="molecule type" value="Genomic_DNA"/>
</dbReference>
<reference evidence="4" key="1">
    <citation type="submission" date="2020-05" db="EMBL/GenBank/DDBJ databases">
        <authorList>
            <person name="Chiriac C."/>
            <person name="Salcher M."/>
            <person name="Ghai R."/>
            <person name="Kavagutti S V."/>
        </authorList>
    </citation>
    <scope>NUCLEOTIDE SEQUENCE</scope>
</reference>
<evidence type="ECO:0000313" key="5">
    <source>
        <dbReference type="EMBL" id="CAB4862014.1"/>
    </source>
</evidence>
<sequence length="186" mass="20428">MASNDLAPMELVGVRRDIAGNIPVLFLRERNGERRLLPIYIGQPEGASIQWALDGRETSRPLSHDLIVNIFGALGAVLEKVVITEVNEGIFFAELHLQSRSGPVVVSSRPSDAIAIAVRSGCTIYCHGEVLDIAGKFVAQGDDFDDEDLDESDDLEDSLKDDVATDDLVDEFRDFIDSINPEDFQP</sequence>
<dbReference type="Gene3D" id="3.10.690.10">
    <property type="entry name" value="Bifunctional nuclease domain"/>
    <property type="match status" value="1"/>
</dbReference>
<proteinExistence type="predicted"/>
<organism evidence="4">
    <name type="scientific">freshwater metagenome</name>
    <dbReference type="NCBI Taxonomy" id="449393"/>
    <lineage>
        <taxon>unclassified sequences</taxon>
        <taxon>metagenomes</taxon>
        <taxon>ecological metagenomes</taxon>
    </lineage>
</organism>
<dbReference type="InterPro" id="IPR036104">
    <property type="entry name" value="BFN_sf"/>
</dbReference>
<dbReference type="EMBL" id="CAFAAL010000006">
    <property type="protein sequence ID" value="CAB4792757.1"/>
    <property type="molecule type" value="Genomic_DNA"/>
</dbReference>
<dbReference type="InterPro" id="IPR003729">
    <property type="entry name" value="Bi_nuclease_dom"/>
</dbReference>
<evidence type="ECO:0000313" key="2">
    <source>
        <dbReference type="EMBL" id="CAB4711492.1"/>
    </source>
</evidence>
<dbReference type="EMBL" id="CAEZZP010000014">
    <property type="protein sequence ID" value="CAB4764965.1"/>
    <property type="molecule type" value="Genomic_DNA"/>
</dbReference>